<keyword evidence="11" id="KW-1185">Reference proteome</keyword>
<feature type="compositionally biased region" description="Polar residues" evidence="7">
    <location>
        <begin position="419"/>
        <end position="429"/>
    </location>
</feature>
<feature type="region of interest" description="Disordered" evidence="7">
    <location>
        <begin position="713"/>
        <end position="733"/>
    </location>
</feature>
<keyword evidence="5" id="KW-0418">Kinase</keyword>
<keyword evidence="4" id="KW-0808">Transferase</keyword>
<evidence type="ECO:0000256" key="2">
    <source>
        <dbReference type="ARBA" id="ARBA00012438"/>
    </source>
</evidence>
<dbReference type="Gene3D" id="1.10.287.130">
    <property type="match status" value="1"/>
</dbReference>
<gene>
    <name evidence="10" type="ORF">BP5796_12658</name>
</gene>
<dbReference type="Pfam" id="PF00072">
    <property type="entry name" value="Response_reg"/>
    <property type="match status" value="1"/>
</dbReference>
<accession>A0A3D8Q6E0</accession>
<dbReference type="InterPro" id="IPR036097">
    <property type="entry name" value="HisK_dim/P_sf"/>
</dbReference>
<evidence type="ECO:0000256" key="5">
    <source>
        <dbReference type="ARBA" id="ARBA00022777"/>
    </source>
</evidence>
<dbReference type="SMART" id="SM00388">
    <property type="entry name" value="HisKA"/>
    <property type="match status" value="1"/>
</dbReference>
<dbReference type="InterPro" id="IPR004358">
    <property type="entry name" value="Sig_transdc_His_kin-like_C"/>
</dbReference>
<dbReference type="SMART" id="SM00448">
    <property type="entry name" value="REC"/>
    <property type="match status" value="1"/>
</dbReference>
<dbReference type="SUPFAM" id="SSF55874">
    <property type="entry name" value="ATPase domain of HSP90 chaperone/DNA topoisomerase II/histidine kinase"/>
    <property type="match status" value="1"/>
</dbReference>
<dbReference type="InterPro" id="IPR036890">
    <property type="entry name" value="HATPase_C_sf"/>
</dbReference>
<evidence type="ECO:0000313" key="11">
    <source>
        <dbReference type="Proteomes" id="UP000256328"/>
    </source>
</evidence>
<dbReference type="GO" id="GO:0000155">
    <property type="term" value="F:phosphorelay sensor kinase activity"/>
    <property type="evidence" value="ECO:0007669"/>
    <property type="project" value="InterPro"/>
</dbReference>
<dbReference type="SUPFAM" id="SSF55781">
    <property type="entry name" value="GAF domain-like"/>
    <property type="match status" value="1"/>
</dbReference>
<evidence type="ECO:0000256" key="3">
    <source>
        <dbReference type="ARBA" id="ARBA00022553"/>
    </source>
</evidence>
<dbReference type="PANTHER" id="PTHR43047:SF72">
    <property type="entry name" value="OSMOSENSING HISTIDINE PROTEIN KINASE SLN1"/>
    <property type="match status" value="1"/>
</dbReference>
<dbReference type="InterPro" id="IPR003594">
    <property type="entry name" value="HATPase_dom"/>
</dbReference>
<feature type="compositionally biased region" description="Low complexity" evidence="7">
    <location>
        <begin position="313"/>
        <end position="328"/>
    </location>
</feature>
<dbReference type="FunFam" id="1.10.287.130:FF:000023">
    <property type="entry name" value="Sensor histidine kinase/response regulator, putative"/>
    <property type="match status" value="1"/>
</dbReference>
<sequence>MPLSLSETARERELFRYFQPDLDTSVHLHKEALHDRKGSSHDVSLTAFAQLGAFRLNASRGFVTLSSRTKHYIVAESAKSLSLQDDSRHNEEDGFILGAGEKAADDLSFTPTIMDRLVRPSTDPLSLPYFFVGDLTKDDRFKNKFLVTGYPFVRSIVSYPIRTPTGYVIGTYMIMSTVTRDTPTEEELQFLKDMATTIMDHIKSISLKKKNNRAERMVKALTFFIEGKSSLRDWWISQGGQNIKLPKLDGEIPESSNIEHAADIEFGKQDPPDHWMQGLENASTRVYSLESPSSITGTLNNYEFGRPPATRLSTNSSATTAEQSATTSVDPSNFDSVLERRWTAASTPTVGTAHESGSSTPHIVMFSNRNTESFDATSGKKLQEALVSTDMKSAFSRAANLVREAINLDGAIFYESDVGSMNSSSQRSTGAPPEMANNGVSETSSDDDFRRKDCMAESSFLTPPSDHPTPEKTCSVLGYSTRTRSSLNNHSPINHLRSLPQALLHRLLKRYPKGKVFNFDEDGAISASESDGYTSSEGPTLPTDINHHRRDLNHANDASRRKRMSHRQEAECIAKALPGVRSAVFFPLWDPAKEIWIAGSFIWSSSPMRVLCPHEDISYIAAFGNNIIAELTRISAILSAQMKVDFTSSISHELRSPLHGVLASVEFLEDTTMTEMQADMVNTIHACGNTLLDTINHVLDFSKVNRKIKDRSRVKRKTIRSTRDSSRSRQISKAQNGLANVENIFVLAEEVIESVYAGHRVKHFLPSSAVPHRLSSGSTPALLTPETPKPPITVIVDIAWRKSWQFDLDAGAWRRILMNIFGNSMKYTDHGFVHISIQVDEETKSKDGSLEPRLLLSVRDSGKGISDEFLKTQLYKPFTQEDGLASGTGLGLSIVREIVRSLGGGIHYTSEKGVGTEARVTVPLNKLKFADSVEETTPDEILQARKATKGLEACLMAFDTLPNIGDEPTGILPPEAEAIMSLRSSISMICTDWLGMEISPSPAHNSEADIILLLEAGISSDQSLSDVIRTIESDSSKPITVLVLCNSFEATIHNIHKLDKVQVFYITQPYGPLKLAHGLYRALTQTPDPLQSYFPPASPKATKEHKKVTIRAPPVKSEPVPQFGDAPANAALNGAELKVLLVEDNEINLKVSQLLILLFTIQEANPLKLLVAYMNKLKIPHETAINGLEALHKYQAARGTFNFIFMDISMPVMDGLEASREIREHEKHENLPATIIIALTGAASMKSKQEAFRSGVDLFLTKPVPMKKLKGILQDLRNKEFD</sequence>
<dbReference type="InterPro" id="IPR003661">
    <property type="entry name" value="HisK_dim/P_dom"/>
</dbReference>
<comment type="caution">
    <text evidence="10">The sequence shown here is derived from an EMBL/GenBank/DDBJ whole genome shotgun (WGS) entry which is preliminary data.</text>
</comment>
<dbReference type="InterPro" id="IPR001789">
    <property type="entry name" value="Sig_transdc_resp-reg_receiver"/>
</dbReference>
<evidence type="ECO:0000313" key="10">
    <source>
        <dbReference type="EMBL" id="RDW57208.1"/>
    </source>
</evidence>
<dbReference type="Pfam" id="PF02518">
    <property type="entry name" value="HATPase_c"/>
    <property type="match status" value="1"/>
</dbReference>
<dbReference type="EC" id="2.7.13.3" evidence="2"/>
<evidence type="ECO:0000256" key="4">
    <source>
        <dbReference type="ARBA" id="ARBA00022679"/>
    </source>
</evidence>
<dbReference type="CDD" id="cd17546">
    <property type="entry name" value="REC_hyHK_CKI1_RcsC-like"/>
    <property type="match status" value="1"/>
</dbReference>
<dbReference type="InterPro" id="IPR005467">
    <property type="entry name" value="His_kinase_dom"/>
</dbReference>
<dbReference type="PRINTS" id="PR00344">
    <property type="entry name" value="BCTRLSENSOR"/>
</dbReference>
<reference evidence="10 11" key="1">
    <citation type="journal article" date="2018" name="IMA Fungus">
        <title>IMA Genome-F 9: Draft genome sequence of Annulohypoxylon stygium, Aspergillus mulundensis, Berkeleyomyces basicola (syn. Thielaviopsis basicola), Ceratocystis smalleyi, two Cercospora beticola strains, Coleophoma cylindrospora, Fusarium fracticaudum, Phialophora cf. hyalina, and Morchella septimelata.</title>
        <authorList>
            <person name="Wingfield B.D."/>
            <person name="Bills G.F."/>
            <person name="Dong Y."/>
            <person name="Huang W."/>
            <person name="Nel W.J."/>
            <person name="Swalarsk-Parry B.S."/>
            <person name="Vaghefi N."/>
            <person name="Wilken P.M."/>
            <person name="An Z."/>
            <person name="de Beer Z.W."/>
            <person name="De Vos L."/>
            <person name="Chen L."/>
            <person name="Duong T.A."/>
            <person name="Gao Y."/>
            <person name="Hammerbacher A."/>
            <person name="Kikkert J.R."/>
            <person name="Li Y."/>
            <person name="Li H."/>
            <person name="Li K."/>
            <person name="Li Q."/>
            <person name="Liu X."/>
            <person name="Ma X."/>
            <person name="Naidoo K."/>
            <person name="Pethybridge S.J."/>
            <person name="Sun J."/>
            <person name="Steenkamp E.T."/>
            <person name="van der Nest M.A."/>
            <person name="van Wyk S."/>
            <person name="Wingfield M.J."/>
            <person name="Xiong C."/>
            <person name="Yue Q."/>
            <person name="Zhang X."/>
        </authorList>
    </citation>
    <scope>NUCLEOTIDE SEQUENCE [LARGE SCALE GENOMIC DNA]</scope>
    <source>
        <strain evidence="10 11">BP5796</strain>
    </source>
</reference>
<proteinExistence type="predicted"/>
<feature type="compositionally biased region" description="Polar residues" evidence="7">
    <location>
        <begin position="528"/>
        <end position="538"/>
    </location>
</feature>
<protein>
    <recommendedName>
        <fullName evidence="2">histidine kinase</fullName>
        <ecNumber evidence="2">2.7.13.3</ecNumber>
    </recommendedName>
</protein>
<evidence type="ECO:0000259" key="8">
    <source>
        <dbReference type="PROSITE" id="PS50109"/>
    </source>
</evidence>
<dbReference type="GO" id="GO:0009927">
    <property type="term" value="F:histidine phosphotransfer kinase activity"/>
    <property type="evidence" value="ECO:0007669"/>
    <property type="project" value="TreeGrafter"/>
</dbReference>
<evidence type="ECO:0000256" key="6">
    <source>
        <dbReference type="PROSITE-ProRule" id="PRU00169"/>
    </source>
</evidence>
<dbReference type="SUPFAM" id="SSF52172">
    <property type="entry name" value="CheY-like"/>
    <property type="match status" value="1"/>
</dbReference>
<evidence type="ECO:0000256" key="7">
    <source>
        <dbReference type="SAM" id="MobiDB-lite"/>
    </source>
</evidence>
<feature type="region of interest" description="Disordered" evidence="7">
    <location>
        <begin position="528"/>
        <end position="548"/>
    </location>
</feature>
<comment type="catalytic activity">
    <reaction evidence="1">
        <text>ATP + protein L-histidine = ADP + protein N-phospho-L-histidine.</text>
        <dbReference type="EC" id="2.7.13.3"/>
    </reaction>
</comment>
<keyword evidence="3 6" id="KW-0597">Phosphoprotein</keyword>
<dbReference type="InterPro" id="IPR011006">
    <property type="entry name" value="CheY-like_superfamily"/>
</dbReference>
<dbReference type="CDD" id="cd00082">
    <property type="entry name" value="HisKA"/>
    <property type="match status" value="1"/>
</dbReference>
<feature type="region of interest" description="Disordered" evidence="7">
    <location>
        <begin position="298"/>
        <end position="333"/>
    </location>
</feature>
<dbReference type="Gene3D" id="3.30.565.10">
    <property type="entry name" value="Histidine kinase-like ATPase, C-terminal domain"/>
    <property type="match status" value="1"/>
</dbReference>
<organism evidence="10 11">
    <name type="scientific">Coleophoma crateriformis</name>
    <dbReference type="NCBI Taxonomy" id="565419"/>
    <lineage>
        <taxon>Eukaryota</taxon>
        <taxon>Fungi</taxon>
        <taxon>Dikarya</taxon>
        <taxon>Ascomycota</taxon>
        <taxon>Pezizomycotina</taxon>
        <taxon>Leotiomycetes</taxon>
        <taxon>Helotiales</taxon>
        <taxon>Dermateaceae</taxon>
        <taxon>Coleophoma</taxon>
    </lineage>
</organism>
<dbReference type="SUPFAM" id="SSF47384">
    <property type="entry name" value="Homodimeric domain of signal transducing histidine kinase"/>
    <property type="match status" value="1"/>
</dbReference>
<name>A0A3D8Q6E0_9HELO</name>
<dbReference type="GO" id="GO:0005886">
    <property type="term" value="C:plasma membrane"/>
    <property type="evidence" value="ECO:0007669"/>
    <property type="project" value="TreeGrafter"/>
</dbReference>
<dbReference type="SMART" id="SM00387">
    <property type="entry name" value="HATPase_c"/>
    <property type="match status" value="1"/>
</dbReference>
<dbReference type="PANTHER" id="PTHR43047">
    <property type="entry name" value="TWO-COMPONENT HISTIDINE PROTEIN KINASE"/>
    <property type="match status" value="1"/>
</dbReference>
<dbReference type="OrthoDB" id="303614at2759"/>
<dbReference type="Proteomes" id="UP000256328">
    <property type="component" value="Unassembled WGS sequence"/>
</dbReference>
<feature type="domain" description="Histidine kinase" evidence="8">
    <location>
        <begin position="649"/>
        <end position="926"/>
    </location>
</feature>
<feature type="domain" description="Response regulatory" evidence="9">
    <location>
        <begin position="1138"/>
        <end position="1277"/>
    </location>
</feature>
<feature type="region of interest" description="Disordered" evidence="7">
    <location>
        <begin position="419"/>
        <end position="449"/>
    </location>
</feature>
<feature type="modified residue" description="4-aspartylphosphate" evidence="6">
    <location>
        <position position="1207"/>
    </location>
</feature>
<dbReference type="PROSITE" id="PS50109">
    <property type="entry name" value="HIS_KIN"/>
    <property type="match status" value="1"/>
</dbReference>
<evidence type="ECO:0000259" key="9">
    <source>
        <dbReference type="PROSITE" id="PS50110"/>
    </source>
</evidence>
<evidence type="ECO:0000256" key="1">
    <source>
        <dbReference type="ARBA" id="ARBA00000085"/>
    </source>
</evidence>
<dbReference type="EMBL" id="PDLN01000023">
    <property type="protein sequence ID" value="RDW57208.1"/>
    <property type="molecule type" value="Genomic_DNA"/>
</dbReference>
<dbReference type="Pfam" id="PF00512">
    <property type="entry name" value="HisKA"/>
    <property type="match status" value="1"/>
</dbReference>
<dbReference type="PROSITE" id="PS50110">
    <property type="entry name" value="RESPONSE_REGULATORY"/>
    <property type="match status" value="1"/>
</dbReference>
<dbReference type="Gene3D" id="3.40.50.2300">
    <property type="match status" value="1"/>
</dbReference>